<protein>
    <recommendedName>
        <fullName evidence="4">Transmembrane protein</fullName>
    </recommendedName>
</protein>
<keyword evidence="1" id="KW-0812">Transmembrane</keyword>
<dbReference type="AlphaFoldDB" id="A0A7W4K3S3"/>
<reference evidence="2 3" key="1">
    <citation type="submission" date="2020-04" db="EMBL/GenBank/DDBJ databases">
        <title>Description of novel Gluconacetobacter.</title>
        <authorList>
            <person name="Sombolestani A."/>
        </authorList>
    </citation>
    <scope>NUCLEOTIDE SEQUENCE [LARGE SCALE GENOMIC DNA]</scope>
    <source>
        <strain evidence="2 3">LMG 22058</strain>
    </source>
</reference>
<evidence type="ECO:0000313" key="3">
    <source>
        <dbReference type="Proteomes" id="UP000530320"/>
    </source>
</evidence>
<name>A0A7W4K3S3_9PROT</name>
<evidence type="ECO:0008006" key="4">
    <source>
        <dbReference type="Google" id="ProtNLM"/>
    </source>
</evidence>
<keyword evidence="1" id="KW-0472">Membrane</keyword>
<accession>A0A7W4K3S3</accession>
<dbReference type="Proteomes" id="UP000530320">
    <property type="component" value="Unassembled WGS sequence"/>
</dbReference>
<evidence type="ECO:0000256" key="1">
    <source>
        <dbReference type="SAM" id="Phobius"/>
    </source>
</evidence>
<evidence type="ECO:0000313" key="2">
    <source>
        <dbReference type="EMBL" id="MBB2199843.1"/>
    </source>
</evidence>
<feature type="transmembrane region" description="Helical" evidence="1">
    <location>
        <begin position="73"/>
        <end position="92"/>
    </location>
</feature>
<organism evidence="2 3">
    <name type="scientific">Gluconacetobacter dulcium</name>
    <dbReference type="NCBI Taxonomy" id="2729096"/>
    <lineage>
        <taxon>Bacteria</taxon>
        <taxon>Pseudomonadati</taxon>
        <taxon>Pseudomonadota</taxon>
        <taxon>Alphaproteobacteria</taxon>
        <taxon>Acetobacterales</taxon>
        <taxon>Acetobacteraceae</taxon>
        <taxon>Gluconacetobacter</taxon>
    </lineage>
</organism>
<gene>
    <name evidence="2" type="ORF">HLH44_20865</name>
</gene>
<proteinExistence type="predicted"/>
<sequence>MFKYCTRKVRSFHRAFREHADAESRARIRAARFGHIDVDGQLPPAWEAEVEETFQEQKKQAERMSKARQPRRMLKGAFFIALFSFMAGAIVGQKVDSNFMRQLALLSTEDRVASEVRCITTVRAFREAVEAHVPTAQQEAIFADVKAARRTPTVKGSQRGRIAVLFRGPDPAIWRAILDDIKELRPVPKPSR</sequence>
<dbReference type="RefSeq" id="WP_183010738.1">
    <property type="nucleotide sequence ID" value="NZ_JABEQP010000035.1"/>
</dbReference>
<keyword evidence="1" id="KW-1133">Transmembrane helix</keyword>
<dbReference type="EMBL" id="JABEQP010000035">
    <property type="protein sequence ID" value="MBB2199843.1"/>
    <property type="molecule type" value="Genomic_DNA"/>
</dbReference>
<comment type="caution">
    <text evidence="2">The sequence shown here is derived from an EMBL/GenBank/DDBJ whole genome shotgun (WGS) entry which is preliminary data.</text>
</comment>